<dbReference type="AlphaFoldDB" id="A0A6N3FZ83"/>
<accession>A0A6N3FZ83</accession>
<organism evidence="1">
    <name type="scientific">Eggerthella lenta</name>
    <name type="common">Eubacterium lentum</name>
    <dbReference type="NCBI Taxonomy" id="84112"/>
    <lineage>
        <taxon>Bacteria</taxon>
        <taxon>Bacillati</taxon>
        <taxon>Actinomycetota</taxon>
        <taxon>Coriobacteriia</taxon>
        <taxon>Eggerthellales</taxon>
        <taxon>Eggerthellaceae</taxon>
        <taxon>Eggerthella</taxon>
    </lineage>
</organism>
<sequence length="120" mass="13775">MIHISHLEHFGRMTSGNSTLWNMIDDDTPSLYNSALSDMSPSKNDDLIPKPYVVFNHHIFINLRHTIRNGITVVEVMKRTNYRTPSSRMKIAPDPNFSFANNSHTVKVNVVSQNDAFRYP</sequence>
<gene>
    <name evidence="1" type="ORF">ELLFYP107_00975</name>
</gene>
<reference evidence="1" key="1">
    <citation type="submission" date="2019-11" db="EMBL/GenBank/DDBJ databases">
        <authorList>
            <person name="Feng L."/>
        </authorList>
    </citation>
    <scope>NUCLEOTIDE SEQUENCE</scope>
    <source>
        <strain evidence="1">ElentaLFYP107</strain>
    </source>
</reference>
<dbReference type="EMBL" id="CACRTT010000032">
    <property type="protein sequence ID" value="VYU57166.1"/>
    <property type="molecule type" value="Genomic_DNA"/>
</dbReference>
<name>A0A6N3FZ83_EGGLN</name>
<evidence type="ECO:0000313" key="1">
    <source>
        <dbReference type="EMBL" id="VYU57166.1"/>
    </source>
</evidence>
<proteinExistence type="predicted"/>
<protein>
    <submittedName>
        <fullName evidence="1">Uncharacterized protein</fullName>
    </submittedName>
</protein>